<feature type="region of interest" description="Disordered" evidence="1">
    <location>
        <begin position="51"/>
        <end position="83"/>
    </location>
</feature>
<protein>
    <recommendedName>
        <fullName evidence="4">F-box domain-containing protein</fullName>
    </recommendedName>
</protein>
<dbReference type="AlphaFoldDB" id="A0A9P3GZ54"/>
<accession>A0A9P3GZ54</accession>
<gene>
    <name evidence="2" type="ORF">EMPS_00077</name>
</gene>
<dbReference type="SUPFAM" id="SSF52047">
    <property type="entry name" value="RNI-like"/>
    <property type="match status" value="1"/>
</dbReference>
<sequence length="506" mass="57056">MNLPPEIVHHFVNLFLGQDLTHPWICNLTYLSLRDEAGAYFKDVPIYDMHESDDDDSTHSDRDDNDGDDMGENGDHSDPNAGNMIKEDIKYTAQVVAFMKQNKNLSEIAVKGCDSRLDWGPIFEHCPSTLKALTVIQVTLTDRDMQRFFAFGPQLSKLGIIASSIFVKEAGGAPGSFTLFPSGHGPTFPNLVQLTIDNVLCEFDMPAWISNCPEVKSLTWNYIAYTETKLLPSSSVPWFTQTIKAPIWSQIQSLQLSFPLKGLLTDARIAQVLDGCAPLTACILSGSEMWLKSMDSLKRHYPTLERVNMTECPNTRSWMYQAILTSCSKLRDFSAGTLDAAELVTTDDAMKDRTQILFAEMRRDLLLIEPGAVPRDMRMVTHHSQRDISKVLRWVCVGLQSLKLGIKGVKDGWDQQIFAQISKLERLKELDVSVGRGTQQALEDRGLDFRLQSGLGLLETIKWLTKVKFDDCYQENQDFGSADHAWLLEQWPYLTMVNDVPTGFRL</sequence>
<dbReference type="Gene3D" id="3.80.10.10">
    <property type="entry name" value="Ribonuclease Inhibitor"/>
    <property type="match status" value="1"/>
</dbReference>
<proteinExistence type="predicted"/>
<dbReference type="EMBL" id="BQFW01000001">
    <property type="protein sequence ID" value="GJJ67731.1"/>
    <property type="molecule type" value="Genomic_DNA"/>
</dbReference>
<dbReference type="OrthoDB" id="2448743at2759"/>
<reference evidence="2" key="1">
    <citation type="submission" date="2021-11" db="EMBL/GenBank/DDBJ databases">
        <authorList>
            <person name="Herlambang A."/>
            <person name="Guo Y."/>
            <person name="Takashima Y."/>
            <person name="Nishizawa T."/>
        </authorList>
    </citation>
    <scope>NUCLEOTIDE SEQUENCE</scope>
    <source>
        <strain evidence="2">E1425</strain>
    </source>
</reference>
<name>A0A9P3GZ54_9FUNG</name>
<dbReference type="Proteomes" id="UP000827284">
    <property type="component" value="Unassembled WGS sequence"/>
</dbReference>
<evidence type="ECO:0000256" key="1">
    <source>
        <dbReference type="SAM" id="MobiDB-lite"/>
    </source>
</evidence>
<feature type="compositionally biased region" description="Acidic residues" evidence="1">
    <location>
        <begin position="63"/>
        <end position="72"/>
    </location>
</feature>
<organism evidence="2 3">
    <name type="scientific">Entomortierella parvispora</name>
    <dbReference type="NCBI Taxonomy" id="205924"/>
    <lineage>
        <taxon>Eukaryota</taxon>
        <taxon>Fungi</taxon>
        <taxon>Fungi incertae sedis</taxon>
        <taxon>Mucoromycota</taxon>
        <taxon>Mortierellomycotina</taxon>
        <taxon>Mortierellomycetes</taxon>
        <taxon>Mortierellales</taxon>
        <taxon>Mortierellaceae</taxon>
        <taxon>Entomortierella</taxon>
    </lineage>
</organism>
<evidence type="ECO:0000313" key="2">
    <source>
        <dbReference type="EMBL" id="GJJ67731.1"/>
    </source>
</evidence>
<reference evidence="2" key="2">
    <citation type="journal article" date="2022" name="Microbiol. Resour. Announc.">
        <title>Whole-Genome Sequence of Entomortierella parvispora E1425, a Mucoromycotan Fungus Associated with Burkholderiaceae-Related Endosymbiotic Bacteria.</title>
        <authorList>
            <person name="Herlambang A."/>
            <person name="Guo Y."/>
            <person name="Takashima Y."/>
            <person name="Narisawa K."/>
            <person name="Ohta H."/>
            <person name="Nishizawa T."/>
        </authorList>
    </citation>
    <scope>NUCLEOTIDE SEQUENCE</scope>
    <source>
        <strain evidence="2">E1425</strain>
    </source>
</reference>
<evidence type="ECO:0000313" key="3">
    <source>
        <dbReference type="Proteomes" id="UP000827284"/>
    </source>
</evidence>
<evidence type="ECO:0008006" key="4">
    <source>
        <dbReference type="Google" id="ProtNLM"/>
    </source>
</evidence>
<dbReference type="InterPro" id="IPR032675">
    <property type="entry name" value="LRR_dom_sf"/>
</dbReference>
<keyword evidence="3" id="KW-1185">Reference proteome</keyword>
<comment type="caution">
    <text evidence="2">The sequence shown here is derived from an EMBL/GenBank/DDBJ whole genome shotgun (WGS) entry which is preliminary data.</text>
</comment>